<evidence type="ECO:0000313" key="1">
    <source>
        <dbReference type="EMBL" id="RYU94426.1"/>
    </source>
</evidence>
<keyword evidence="2" id="KW-1185">Reference proteome</keyword>
<accession>A0A4Q5LX60</accession>
<dbReference type="OrthoDB" id="5476657at2"/>
<organism evidence="1 2">
    <name type="scientific">Emticicia agri</name>
    <dbReference type="NCBI Taxonomy" id="2492393"/>
    <lineage>
        <taxon>Bacteria</taxon>
        <taxon>Pseudomonadati</taxon>
        <taxon>Bacteroidota</taxon>
        <taxon>Cytophagia</taxon>
        <taxon>Cytophagales</taxon>
        <taxon>Leadbetterellaceae</taxon>
        <taxon>Emticicia</taxon>
    </lineage>
</organism>
<dbReference type="Proteomes" id="UP000293162">
    <property type="component" value="Unassembled WGS sequence"/>
</dbReference>
<dbReference type="PROSITE" id="PS51257">
    <property type="entry name" value="PROKAR_LIPOPROTEIN"/>
    <property type="match status" value="1"/>
</dbReference>
<reference evidence="1 2" key="1">
    <citation type="submission" date="2019-02" db="EMBL/GenBank/DDBJ databases">
        <title>Bacterial novel species Emticicia sp. 17J42-9 isolated from soil.</title>
        <authorList>
            <person name="Jung H.-Y."/>
        </authorList>
    </citation>
    <scope>NUCLEOTIDE SEQUENCE [LARGE SCALE GENOMIC DNA]</scope>
    <source>
        <strain evidence="1 2">17J42-9</strain>
    </source>
</reference>
<sequence length="128" mass="14751">MKSLYFITIFLLISCSRQSLVNSDCRTNCYQIVKNYAKPALNEKGEIKGRLFDFADNSPFTSARISIKGINFEQELKTNEYGDFSIMLNEGHYTIKISSIGIHELTTRKILVRKGYSLKIDFMITYEV</sequence>
<comment type="caution">
    <text evidence="1">The sequence shown here is derived from an EMBL/GenBank/DDBJ whole genome shotgun (WGS) entry which is preliminary data.</text>
</comment>
<protein>
    <recommendedName>
        <fullName evidence="3">Carboxypeptidase regulatory-like domain-containing protein</fullName>
    </recommendedName>
</protein>
<dbReference type="EMBL" id="SEWF01000025">
    <property type="protein sequence ID" value="RYU94426.1"/>
    <property type="molecule type" value="Genomic_DNA"/>
</dbReference>
<proteinExistence type="predicted"/>
<evidence type="ECO:0008006" key="3">
    <source>
        <dbReference type="Google" id="ProtNLM"/>
    </source>
</evidence>
<dbReference type="AlphaFoldDB" id="A0A4Q5LX60"/>
<gene>
    <name evidence="1" type="ORF">EWM59_16640</name>
</gene>
<dbReference type="InterPro" id="IPR008969">
    <property type="entry name" value="CarboxyPept-like_regulatory"/>
</dbReference>
<dbReference type="SUPFAM" id="SSF49464">
    <property type="entry name" value="Carboxypeptidase regulatory domain-like"/>
    <property type="match status" value="1"/>
</dbReference>
<dbReference type="RefSeq" id="WP_130022361.1">
    <property type="nucleotide sequence ID" value="NZ_SEWF01000025.1"/>
</dbReference>
<name>A0A4Q5LX60_9BACT</name>
<dbReference type="Pfam" id="PF13620">
    <property type="entry name" value="CarboxypepD_reg"/>
    <property type="match status" value="1"/>
</dbReference>
<evidence type="ECO:0000313" key="2">
    <source>
        <dbReference type="Proteomes" id="UP000293162"/>
    </source>
</evidence>
<dbReference type="Gene3D" id="2.60.40.1120">
    <property type="entry name" value="Carboxypeptidase-like, regulatory domain"/>
    <property type="match status" value="1"/>
</dbReference>